<comment type="caution">
    <text evidence="2">The sequence shown here is derived from an EMBL/GenBank/DDBJ whole genome shotgun (WGS) entry which is preliminary data.</text>
</comment>
<dbReference type="VEuPathDB" id="FungiDB:SeMB42_g00693"/>
<dbReference type="EMBL" id="QEAM01000056">
    <property type="protein sequence ID" value="TPX48261.1"/>
    <property type="molecule type" value="Genomic_DNA"/>
</dbReference>
<evidence type="ECO:0000313" key="3">
    <source>
        <dbReference type="EMBL" id="TPX53597.1"/>
    </source>
</evidence>
<feature type="region of interest" description="Disordered" evidence="1">
    <location>
        <begin position="36"/>
        <end position="61"/>
    </location>
</feature>
<sequence length="403" mass="44261">MEGDLELALAIAILRTRPNTRTLGEHILHIRNKLVSTSQPTPGHPSHGPPSFLPTPTPTASVSDHIRLGTSKLEEELRQSRQRCIELEIELASFRNPPSEKAATKRRKVNKSALDKFRGSASLKEALTPFSEQHRPAVEFLLVVARFADTLQNAISLEHGLSHQQTVVDSCTSVLKMLKERVTSVLQQPILTDGEKVKELMNAVKTIVLRTISITASPLLALEHIEGIQKEISNFISSIPHLMALMHQVYLKTLVSSLGGGSASSSLNPASTSQAPAILVQDRLSQMLLELPLQYTVCIVDGLTCELEGLISNTTKMSDATINMNGDENLEQLWKCHTQVKTIWILLNVLAKIITKLGESGEDAMSDETRTDHTDLAIFACHIVAMIDSLLRGCIKLSDLVSR</sequence>
<feature type="compositionally biased region" description="Pro residues" evidence="1">
    <location>
        <begin position="47"/>
        <end position="57"/>
    </location>
</feature>
<name>A0A507D9Z6_9FUNG</name>
<evidence type="ECO:0000313" key="4">
    <source>
        <dbReference type="Proteomes" id="UP000317494"/>
    </source>
</evidence>
<evidence type="ECO:0000313" key="2">
    <source>
        <dbReference type="EMBL" id="TPX48261.1"/>
    </source>
</evidence>
<accession>A0A507D9Z6</accession>
<keyword evidence="4" id="KW-1185">Reference proteome</keyword>
<evidence type="ECO:0000313" key="5">
    <source>
        <dbReference type="Proteomes" id="UP000320475"/>
    </source>
</evidence>
<dbReference type="AlphaFoldDB" id="A0A507D9Z6"/>
<dbReference type="EMBL" id="QEAN01000014">
    <property type="protein sequence ID" value="TPX53597.1"/>
    <property type="molecule type" value="Genomic_DNA"/>
</dbReference>
<reference evidence="4 5" key="1">
    <citation type="journal article" date="2019" name="Sci. Rep.">
        <title>Comparative genomics of chytrid fungi reveal insights into the obligate biotrophic and pathogenic lifestyle of Synchytrium endobioticum.</title>
        <authorList>
            <person name="van de Vossenberg B.T.L.H."/>
            <person name="Warris S."/>
            <person name="Nguyen H.D.T."/>
            <person name="van Gent-Pelzer M.P.E."/>
            <person name="Joly D.L."/>
            <person name="van de Geest H.C."/>
            <person name="Bonants P.J.M."/>
            <person name="Smith D.S."/>
            <person name="Levesque C.A."/>
            <person name="van der Lee T.A.J."/>
        </authorList>
    </citation>
    <scope>NUCLEOTIDE SEQUENCE [LARGE SCALE GENOMIC DNA]</scope>
    <source>
        <strain evidence="2 5">LEV6574</strain>
        <strain evidence="3 4">MB42</strain>
    </source>
</reference>
<dbReference type="Proteomes" id="UP000317494">
    <property type="component" value="Unassembled WGS sequence"/>
</dbReference>
<dbReference type="Proteomes" id="UP000320475">
    <property type="component" value="Unassembled WGS sequence"/>
</dbReference>
<evidence type="ECO:0000256" key="1">
    <source>
        <dbReference type="SAM" id="MobiDB-lite"/>
    </source>
</evidence>
<organism evidence="2 5">
    <name type="scientific">Synchytrium endobioticum</name>
    <dbReference type="NCBI Taxonomy" id="286115"/>
    <lineage>
        <taxon>Eukaryota</taxon>
        <taxon>Fungi</taxon>
        <taxon>Fungi incertae sedis</taxon>
        <taxon>Chytridiomycota</taxon>
        <taxon>Chytridiomycota incertae sedis</taxon>
        <taxon>Chytridiomycetes</taxon>
        <taxon>Synchytriales</taxon>
        <taxon>Synchytriaceae</taxon>
        <taxon>Synchytrium</taxon>
    </lineage>
</organism>
<protein>
    <submittedName>
        <fullName evidence="2">Uncharacterized protein</fullName>
    </submittedName>
</protein>
<proteinExistence type="predicted"/>
<gene>
    <name evidence="2" type="ORF">SeLEV6574_g02142</name>
    <name evidence="3" type="ORF">SeMB42_g00693</name>
</gene>